<organism evidence="1 2">
    <name type="scientific">Entomortierella chlamydospora</name>
    <dbReference type="NCBI Taxonomy" id="101097"/>
    <lineage>
        <taxon>Eukaryota</taxon>
        <taxon>Fungi</taxon>
        <taxon>Fungi incertae sedis</taxon>
        <taxon>Mucoromycota</taxon>
        <taxon>Mortierellomycotina</taxon>
        <taxon>Mortierellomycetes</taxon>
        <taxon>Mortierellales</taxon>
        <taxon>Mortierellaceae</taxon>
        <taxon>Entomortierella</taxon>
    </lineage>
</organism>
<accession>A0A9P6T0L5</accession>
<protein>
    <submittedName>
        <fullName evidence="1">Uncharacterized protein</fullName>
    </submittedName>
</protein>
<dbReference type="AlphaFoldDB" id="A0A9P6T0L5"/>
<sequence length="381" mass="43597">MIVQTAIDGQASVYALRLVSRAFHQAADPHFFVYMHDAPFEKWRTLDYRREYKEIIRVCGRYIRLMDLRSGPYIDEDLMELIRDCCPNVEKVTFSFQEYCGKVPDYHSLLKKWSPSTNPNSDNIGYRNKIKKVTALIDMSGEESAIGNFEKGLDSIREYLTGMTKLIVKVESTRFNISGDPNLKPLSWQTFEGFFHSFPSLTSFSVECLCIRWSQMPPAETITSSERRLNEKEINFPNLTKLTLDGAELDLSIIRRLNLIFPRLEVLKISHLVSSYGGDSGTGGQGEVGEASSLLIPRAITSVNLTLRRMRVHEANAYNVHELLRLAPTLKHFTCDILHTQNAQGNLVESRKDVLTILKPFKDRHWDVLGIYQLDSRRMPG</sequence>
<dbReference type="Proteomes" id="UP000703661">
    <property type="component" value="Unassembled WGS sequence"/>
</dbReference>
<keyword evidence="2" id="KW-1185">Reference proteome</keyword>
<gene>
    <name evidence="1" type="ORF">BGZ80_010074</name>
</gene>
<evidence type="ECO:0000313" key="1">
    <source>
        <dbReference type="EMBL" id="KAG0015049.1"/>
    </source>
</evidence>
<dbReference type="EMBL" id="JAAAID010000664">
    <property type="protein sequence ID" value="KAG0015049.1"/>
    <property type="molecule type" value="Genomic_DNA"/>
</dbReference>
<evidence type="ECO:0000313" key="2">
    <source>
        <dbReference type="Proteomes" id="UP000703661"/>
    </source>
</evidence>
<feature type="non-terminal residue" evidence="1">
    <location>
        <position position="381"/>
    </location>
</feature>
<proteinExistence type="predicted"/>
<name>A0A9P6T0L5_9FUNG</name>
<comment type="caution">
    <text evidence="1">The sequence shown here is derived from an EMBL/GenBank/DDBJ whole genome shotgun (WGS) entry which is preliminary data.</text>
</comment>
<reference evidence="1" key="1">
    <citation type="journal article" date="2020" name="Fungal Divers.">
        <title>Resolving the Mortierellaceae phylogeny through synthesis of multi-gene phylogenetics and phylogenomics.</title>
        <authorList>
            <person name="Vandepol N."/>
            <person name="Liber J."/>
            <person name="Desiro A."/>
            <person name="Na H."/>
            <person name="Kennedy M."/>
            <person name="Barry K."/>
            <person name="Grigoriev I.V."/>
            <person name="Miller A.N."/>
            <person name="O'Donnell K."/>
            <person name="Stajich J.E."/>
            <person name="Bonito G."/>
        </authorList>
    </citation>
    <scope>NUCLEOTIDE SEQUENCE</scope>
    <source>
        <strain evidence="1">NRRL 2769</strain>
    </source>
</reference>